<feature type="region of interest" description="Disordered" evidence="8">
    <location>
        <begin position="843"/>
        <end position="998"/>
    </location>
</feature>
<feature type="region of interest" description="Disordered" evidence="8">
    <location>
        <begin position="15"/>
        <end position="90"/>
    </location>
</feature>
<evidence type="ECO:0000256" key="2">
    <source>
        <dbReference type="ARBA" id="ARBA00022679"/>
    </source>
</evidence>
<feature type="compositionally biased region" description="Basic residues" evidence="8">
    <location>
        <begin position="980"/>
        <end position="991"/>
    </location>
</feature>
<dbReference type="PRINTS" id="PR00109">
    <property type="entry name" value="TYRKINASE"/>
</dbReference>
<keyword evidence="1" id="KW-0723">Serine/threonine-protein kinase</keyword>
<dbReference type="SUPFAM" id="SSF53335">
    <property type="entry name" value="S-adenosyl-L-methionine-dependent methyltransferases"/>
    <property type="match status" value="1"/>
</dbReference>
<comment type="caution">
    <text evidence="10">The sequence shown here is derived from an EMBL/GenBank/DDBJ whole genome shotgun (WGS) entry which is preliminary data.</text>
</comment>
<dbReference type="InterPro" id="IPR001245">
    <property type="entry name" value="Ser-Thr/Tyr_kinase_cat_dom"/>
</dbReference>
<dbReference type="Gene3D" id="1.25.10.10">
    <property type="entry name" value="Leucine-rich Repeat Variant"/>
    <property type="match status" value="3"/>
</dbReference>
<dbReference type="SMART" id="SM00220">
    <property type="entry name" value="S_TKc"/>
    <property type="match status" value="1"/>
</dbReference>
<feature type="domain" description="Protein kinase" evidence="9">
    <location>
        <begin position="1053"/>
        <end position="1311"/>
    </location>
</feature>
<dbReference type="GO" id="GO:0004674">
    <property type="term" value="F:protein serine/threonine kinase activity"/>
    <property type="evidence" value="ECO:0007669"/>
    <property type="project" value="UniProtKB-KW"/>
</dbReference>
<dbReference type="Gene3D" id="1.10.510.10">
    <property type="entry name" value="Transferase(Phosphotransferase) domain 1"/>
    <property type="match status" value="1"/>
</dbReference>
<accession>A0A8S1INW3</accession>
<dbReference type="InterPro" id="IPR017441">
    <property type="entry name" value="Protein_kinase_ATP_BS"/>
</dbReference>
<dbReference type="PANTHER" id="PTHR44329:SF298">
    <property type="entry name" value="MIXED LINEAGE KINASE DOMAIN-LIKE PROTEIN"/>
    <property type="match status" value="1"/>
</dbReference>
<dbReference type="OrthoDB" id="4062651at2759"/>
<sequence>MFRLRLSHTIKGCFTSGACGEEPATSPPGTRGGAPHGLFDDRLPDRAGRAPRPRSPSTPERVDEPQASFRSIDGGVGASDDPNWRPLGVGLQSRPALRDAAVDELVEVLRSGGQGEQADAAEMLFNAVIESAERRGAVSVAGAVVPLVIMLSTGSPKGQLYAAYTLSSLTSVEGCRQEMEDAGAIGALLTMVGAPDTTLDGRKGAVRALGRLARNDSAAGAIVHAGGLPHLIGLLDSNEPGLLKRALVCLYFVGADKEELQAEIVRSGAVPRLVALCGSSHGSVQAEAADVCKVLARSTWCAREMAAGGAIEALVRVADDGLSNRSKENAFKALQRISDKGPELRDRIVGSGAGGAASDISNGEIQQLVGIINSGDPQLREQAAQVIEQVAAADPRASRDLAEPEVVSSLIDLLSTGSDEGRAYAAWAIARLAEDIGVRDKIYYTGAVLPLIHVLRECPGRGQEGAARALEKLASHKDAANTIISEGQLSAFLSALDSGNEQTQLHGARTLFLLRGVDTVVHSQIVATGGVPVLIRRCWRGSSEVQALALAVLVDLVQSSKSRHRIVEAGAVPVLLDMEVSQIPDVAQMSREALGLLSSKESLVAEVEAERDLQAGVQIMLERVTEAEGVRPARSTEEVLRLIPRGAFVDEHQVDEAYDGNAVSLSNPSIELPPLHIHILTLDVLQLQPGQSFLDVQCGTGFLTCMGAYLVGDAGRSVGLAEEAAHCAFAEGRVEQLKGLRGMSGLDPKFKTDSILSFAKSVERFDKISIEGACPKKILAELLSLLRPGGRMVVPCEGQLLLLREETGIAGAEVICPCSAKLLPCVDIARRLASSLKLDLGDVSANGKSPSRAEVAPPSKIPHVGGRTRSPRSPRPGSARANSQASARVARAFTPRGTSRLMAASSSEGTPSARLAHAGRDSPSWHPSHGASLSGSGSEAGSPEGDAVGRAHDAHWRSQQQGSDEGEVGPSQPPPDRRSSSHNRSPRHHSASGHIQHQREDKNMAWNIQGNGKVLAPLPDREVSMQPFELDVPGELQGLILSMNDIEICRNAEGKKYRLGEGGFGMVYKALMNNVDEVAVKVVKTDKPTNKELNLFLTEVKTLSQLHHRNIVQFYGACLELSSMFFVTELMRGGDLYTAIRHHQETMRWERLGKKVALDVALGLNYLHSQKPPMMHRDLKSPNVLLSEEGVAKIADVGMVKVQVKELMSAQPVMTPLWAAPEVLRKESANIKADVWSYGILIWELVSQADITEYQSLAMTRQMVSDKGKVVVLPHKCPPVAAKLFNACTAMVADDRPSMQQVVEWLRADGN</sequence>
<dbReference type="PROSITE" id="PS50176">
    <property type="entry name" value="ARM_REPEAT"/>
    <property type="match status" value="1"/>
</dbReference>
<dbReference type="InterPro" id="IPR011989">
    <property type="entry name" value="ARM-like"/>
</dbReference>
<dbReference type="SUPFAM" id="SSF48371">
    <property type="entry name" value="ARM repeat"/>
    <property type="match status" value="1"/>
</dbReference>
<name>A0A8S1INW3_9CHLO</name>
<feature type="compositionally biased region" description="Basic and acidic residues" evidence="8">
    <location>
        <begin position="38"/>
        <end position="48"/>
    </location>
</feature>
<dbReference type="PROSITE" id="PS00107">
    <property type="entry name" value="PROTEIN_KINASE_ATP"/>
    <property type="match status" value="1"/>
</dbReference>
<keyword evidence="11" id="KW-1185">Reference proteome</keyword>
<dbReference type="Pfam" id="PF07714">
    <property type="entry name" value="PK_Tyr_Ser-Thr"/>
    <property type="match status" value="1"/>
</dbReference>
<gene>
    <name evidence="10" type="ORF">OSTQU699_LOCUS1814</name>
</gene>
<feature type="binding site" evidence="7">
    <location>
        <position position="1081"/>
    </location>
    <ligand>
        <name>ATP</name>
        <dbReference type="ChEBI" id="CHEBI:30616"/>
    </ligand>
</feature>
<dbReference type="InterPro" id="IPR016024">
    <property type="entry name" value="ARM-type_fold"/>
</dbReference>
<dbReference type="PROSITE" id="PS00108">
    <property type="entry name" value="PROTEIN_KINASE_ST"/>
    <property type="match status" value="1"/>
</dbReference>
<feature type="compositionally biased region" description="Low complexity" evidence="8">
    <location>
        <begin position="926"/>
        <end position="945"/>
    </location>
</feature>
<dbReference type="Pfam" id="PF01135">
    <property type="entry name" value="PCMT"/>
    <property type="match status" value="1"/>
</dbReference>
<evidence type="ECO:0000256" key="1">
    <source>
        <dbReference type="ARBA" id="ARBA00022527"/>
    </source>
</evidence>
<keyword evidence="4" id="KW-0418">Kinase</keyword>
<dbReference type="InterPro" id="IPR029063">
    <property type="entry name" value="SAM-dependent_MTases_sf"/>
</dbReference>
<dbReference type="PANTHER" id="PTHR44329">
    <property type="entry name" value="SERINE/THREONINE-PROTEIN KINASE TNNI3K-RELATED"/>
    <property type="match status" value="1"/>
</dbReference>
<feature type="compositionally biased region" description="Basic and acidic residues" evidence="8">
    <location>
        <begin position="947"/>
        <end position="956"/>
    </location>
</feature>
<dbReference type="InterPro" id="IPR051681">
    <property type="entry name" value="Ser/Thr_Kinases-Pseudokinases"/>
</dbReference>
<evidence type="ECO:0000256" key="6">
    <source>
        <dbReference type="PROSITE-ProRule" id="PRU00259"/>
    </source>
</evidence>
<dbReference type="GO" id="GO:0005524">
    <property type="term" value="F:ATP binding"/>
    <property type="evidence" value="ECO:0007669"/>
    <property type="project" value="UniProtKB-UniRule"/>
</dbReference>
<evidence type="ECO:0000256" key="7">
    <source>
        <dbReference type="PROSITE-ProRule" id="PRU10141"/>
    </source>
</evidence>
<dbReference type="Gene3D" id="3.40.50.150">
    <property type="entry name" value="Vaccinia Virus protein VP39"/>
    <property type="match status" value="1"/>
</dbReference>
<keyword evidence="3 7" id="KW-0547">Nucleotide-binding</keyword>
<dbReference type="SMART" id="SM00185">
    <property type="entry name" value="ARM"/>
    <property type="match status" value="9"/>
</dbReference>
<dbReference type="InterPro" id="IPR011009">
    <property type="entry name" value="Kinase-like_dom_sf"/>
</dbReference>
<evidence type="ECO:0000256" key="3">
    <source>
        <dbReference type="ARBA" id="ARBA00022741"/>
    </source>
</evidence>
<dbReference type="InterPro" id="IPR000719">
    <property type="entry name" value="Prot_kinase_dom"/>
</dbReference>
<dbReference type="InterPro" id="IPR008271">
    <property type="entry name" value="Ser/Thr_kinase_AS"/>
</dbReference>
<dbReference type="InterPro" id="IPR000225">
    <property type="entry name" value="Armadillo"/>
</dbReference>
<feature type="repeat" description="ARM" evidence="6">
    <location>
        <begin position="183"/>
        <end position="227"/>
    </location>
</feature>
<keyword evidence="5 7" id="KW-0067">ATP-binding</keyword>
<evidence type="ECO:0000256" key="8">
    <source>
        <dbReference type="SAM" id="MobiDB-lite"/>
    </source>
</evidence>
<evidence type="ECO:0000256" key="4">
    <source>
        <dbReference type="ARBA" id="ARBA00022777"/>
    </source>
</evidence>
<dbReference type="PROSITE" id="PS50011">
    <property type="entry name" value="PROTEIN_KINASE_DOM"/>
    <property type="match status" value="1"/>
</dbReference>
<evidence type="ECO:0000313" key="11">
    <source>
        <dbReference type="Proteomes" id="UP000708148"/>
    </source>
</evidence>
<protein>
    <recommendedName>
        <fullName evidence="9">Protein kinase domain-containing protein</fullName>
    </recommendedName>
</protein>
<evidence type="ECO:0000256" key="5">
    <source>
        <dbReference type="ARBA" id="ARBA00022840"/>
    </source>
</evidence>
<dbReference type="Proteomes" id="UP000708148">
    <property type="component" value="Unassembled WGS sequence"/>
</dbReference>
<evidence type="ECO:0000259" key="9">
    <source>
        <dbReference type="PROSITE" id="PS50011"/>
    </source>
</evidence>
<dbReference type="EMBL" id="CAJHUC010000480">
    <property type="protein sequence ID" value="CAD7696453.1"/>
    <property type="molecule type" value="Genomic_DNA"/>
</dbReference>
<reference evidence="10" key="1">
    <citation type="submission" date="2020-12" db="EMBL/GenBank/DDBJ databases">
        <authorList>
            <person name="Iha C."/>
        </authorList>
    </citation>
    <scope>NUCLEOTIDE SEQUENCE</scope>
</reference>
<evidence type="ECO:0000313" key="10">
    <source>
        <dbReference type="EMBL" id="CAD7696453.1"/>
    </source>
</evidence>
<organism evidence="10 11">
    <name type="scientific">Ostreobium quekettii</name>
    <dbReference type="NCBI Taxonomy" id="121088"/>
    <lineage>
        <taxon>Eukaryota</taxon>
        <taxon>Viridiplantae</taxon>
        <taxon>Chlorophyta</taxon>
        <taxon>core chlorophytes</taxon>
        <taxon>Ulvophyceae</taxon>
        <taxon>TCBD clade</taxon>
        <taxon>Bryopsidales</taxon>
        <taxon>Ostreobineae</taxon>
        <taxon>Ostreobiaceae</taxon>
        <taxon>Ostreobium</taxon>
    </lineage>
</organism>
<keyword evidence="2" id="KW-0808">Transferase</keyword>
<proteinExistence type="predicted"/>
<dbReference type="SUPFAM" id="SSF56112">
    <property type="entry name" value="Protein kinase-like (PK-like)"/>
    <property type="match status" value="1"/>
</dbReference>